<reference evidence="2" key="1">
    <citation type="journal article" date="2021" name="BMC Genomics">
        <title>Chromosome-level genome assembly and manually-curated proteome of model necrotroph Parastagonospora nodorum Sn15 reveals a genome-wide trove of candidate effector homologs, and redundancy of virulence-related functions within an accessory chromosome.</title>
        <authorList>
            <person name="Bertazzoni S."/>
            <person name="Jones D.A.B."/>
            <person name="Phan H.T."/>
            <person name="Tan K.-C."/>
            <person name="Hane J.K."/>
        </authorList>
    </citation>
    <scope>NUCLEOTIDE SEQUENCE [LARGE SCALE GENOMIC DNA]</scope>
    <source>
        <strain evidence="2">SN15 / ATCC MYA-4574 / FGSC 10173)</strain>
    </source>
</reference>
<dbReference type="VEuPathDB" id="FungiDB:JI435_122820"/>
<name>A0A7U2IC15_PHANO</name>
<dbReference type="OrthoDB" id="5410873at2759"/>
<dbReference type="Proteomes" id="UP000663193">
    <property type="component" value="Chromosome 22"/>
</dbReference>
<keyword evidence="2" id="KW-1185">Reference proteome</keyword>
<dbReference type="EMBL" id="CP069044">
    <property type="protein sequence ID" value="QRD07084.1"/>
    <property type="molecule type" value="Genomic_DNA"/>
</dbReference>
<evidence type="ECO:0000313" key="1">
    <source>
        <dbReference type="EMBL" id="QRD07084.1"/>
    </source>
</evidence>
<dbReference type="KEGG" id="pno:SNOG_12282"/>
<protein>
    <submittedName>
        <fullName evidence="1">Uncharacterized protein</fullName>
    </submittedName>
</protein>
<sequence length="233" mass="26236">MATLLSLSTELELDVIEHLDTPFNNSFFSISRDLLSLSQLPNLEHVIVQFAWTKYPSTDEGMHRDEYNSTEELQGQGTDVEFRSLMLQSYEALARNPPSYIKSLEPRNVLAHTCSAWNTAEFQESLKELSSFSISLQGGDNGAGGSINTTPGYFEFIPELDFYFFEHLKIMTHFSSATTDDGPPAIQEDTRISALRLCEMHMPQLRRLELESVFISQSLSAFIPAHGDTLESL</sequence>
<gene>
    <name evidence="1" type="ORF">JI435_122820</name>
</gene>
<accession>A0A7U2IC15</accession>
<proteinExistence type="predicted"/>
<dbReference type="AlphaFoldDB" id="A0A7U2IC15"/>
<dbReference type="RefSeq" id="XP_001802507.1">
    <property type="nucleotide sequence ID" value="XM_001802455.1"/>
</dbReference>
<organism evidence="1 2">
    <name type="scientific">Phaeosphaeria nodorum (strain SN15 / ATCC MYA-4574 / FGSC 10173)</name>
    <name type="common">Glume blotch fungus</name>
    <name type="synonym">Parastagonospora nodorum</name>
    <dbReference type="NCBI Taxonomy" id="321614"/>
    <lineage>
        <taxon>Eukaryota</taxon>
        <taxon>Fungi</taxon>
        <taxon>Dikarya</taxon>
        <taxon>Ascomycota</taxon>
        <taxon>Pezizomycotina</taxon>
        <taxon>Dothideomycetes</taxon>
        <taxon>Pleosporomycetidae</taxon>
        <taxon>Pleosporales</taxon>
        <taxon>Pleosporineae</taxon>
        <taxon>Phaeosphaeriaceae</taxon>
        <taxon>Parastagonospora</taxon>
    </lineage>
</organism>
<evidence type="ECO:0000313" key="2">
    <source>
        <dbReference type="Proteomes" id="UP000663193"/>
    </source>
</evidence>